<protein>
    <recommendedName>
        <fullName evidence="2">DUF6291 domain-containing protein</fullName>
    </recommendedName>
</protein>
<reference evidence="3" key="1">
    <citation type="journal article" date="2021" name="Proc. Natl. Acad. Sci. U.S.A.">
        <title>A Catalog of Tens of Thousands of Viruses from Human Metagenomes Reveals Hidden Associations with Chronic Diseases.</title>
        <authorList>
            <person name="Tisza M.J."/>
            <person name="Buck C.B."/>
        </authorList>
    </citation>
    <scope>NUCLEOTIDE SEQUENCE</scope>
    <source>
        <strain evidence="3">CtiBE32</strain>
    </source>
</reference>
<name>A0A8S5N843_9CAUD</name>
<evidence type="ECO:0000259" key="2">
    <source>
        <dbReference type="Pfam" id="PF19808"/>
    </source>
</evidence>
<accession>A0A8S5N843</accession>
<dbReference type="InterPro" id="IPR046258">
    <property type="entry name" value="DUF6291"/>
</dbReference>
<sequence length="242" mass="26091">MANQSFVFYKSFADALLDMDPEECKACIASLCRYAFDGEEEAETPMAKVFLTLVKPQIDANIQRREAGRSGGTAKASKSVAKSSDATKSAKQIVANPSDATEDAKQSLANVNVNANANVKENPPTPFTVEEATSDALQTLGVVREVADKLSEWITSRREQGSPITETGLKSLVSIAKAKAKEHGAEKVAQLITECMASGYKGITWDRLEMARSGTTAKKGWSPEEKAVYGDMTEFEANILAN</sequence>
<dbReference type="EMBL" id="BK015088">
    <property type="protein sequence ID" value="DAD90543.1"/>
    <property type="molecule type" value="Genomic_DNA"/>
</dbReference>
<evidence type="ECO:0000256" key="1">
    <source>
        <dbReference type="SAM" id="MobiDB-lite"/>
    </source>
</evidence>
<evidence type="ECO:0000313" key="3">
    <source>
        <dbReference type="EMBL" id="DAD90543.1"/>
    </source>
</evidence>
<feature type="domain" description="DUF6291" evidence="2">
    <location>
        <begin position="5"/>
        <end position="81"/>
    </location>
</feature>
<feature type="region of interest" description="Disordered" evidence="1">
    <location>
        <begin position="65"/>
        <end position="104"/>
    </location>
</feature>
<dbReference type="Pfam" id="PF19808">
    <property type="entry name" value="DUF6291"/>
    <property type="match status" value="1"/>
</dbReference>
<proteinExistence type="predicted"/>
<feature type="compositionally biased region" description="Low complexity" evidence="1">
    <location>
        <begin position="74"/>
        <end position="91"/>
    </location>
</feature>
<organism evidence="3">
    <name type="scientific">Myoviridae sp. ctiBE32</name>
    <dbReference type="NCBI Taxonomy" id="2826685"/>
    <lineage>
        <taxon>Viruses</taxon>
        <taxon>Duplodnaviria</taxon>
        <taxon>Heunggongvirae</taxon>
        <taxon>Uroviricota</taxon>
        <taxon>Caudoviricetes</taxon>
    </lineage>
</organism>